<dbReference type="GO" id="GO:0004526">
    <property type="term" value="F:ribonuclease P activity"/>
    <property type="evidence" value="ECO:0007669"/>
    <property type="project" value="UniProtKB-UniRule"/>
</dbReference>
<evidence type="ECO:0000256" key="5">
    <source>
        <dbReference type="ARBA" id="ARBA00022884"/>
    </source>
</evidence>
<dbReference type="HAMAP" id="MF_00227">
    <property type="entry name" value="RNase_P"/>
    <property type="match status" value="1"/>
</dbReference>
<comment type="subunit">
    <text evidence="6">Consists of a catalytic RNA component (M1 or rnpB) and a protein subunit.</text>
</comment>
<dbReference type="AlphaFoldDB" id="A0A5C6C3R6"/>
<dbReference type="InterPro" id="IPR020568">
    <property type="entry name" value="Ribosomal_Su5_D2-typ_SF"/>
</dbReference>
<dbReference type="GO" id="GO:0042781">
    <property type="term" value="F:3'-tRNA processing endoribonuclease activity"/>
    <property type="evidence" value="ECO:0007669"/>
    <property type="project" value="TreeGrafter"/>
</dbReference>
<dbReference type="GO" id="GO:0000049">
    <property type="term" value="F:tRNA binding"/>
    <property type="evidence" value="ECO:0007669"/>
    <property type="project" value="UniProtKB-UniRule"/>
</dbReference>
<evidence type="ECO:0000256" key="3">
    <source>
        <dbReference type="ARBA" id="ARBA00022759"/>
    </source>
</evidence>
<comment type="catalytic activity">
    <reaction evidence="6">
        <text>Endonucleolytic cleavage of RNA, removing 5'-extranucleotides from tRNA precursor.</text>
        <dbReference type="EC" id="3.1.26.5"/>
    </reaction>
</comment>
<dbReference type="PANTHER" id="PTHR33992:SF1">
    <property type="entry name" value="RIBONUCLEASE P PROTEIN COMPONENT"/>
    <property type="match status" value="1"/>
</dbReference>
<dbReference type="GO" id="GO:0030677">
    <property type="term" value="C:ribonuclease P complex"/>
    <property type="evidence" value="ECO:0007669"/>
    <property type="project" value="TreeGrafter"/>
</dbReference>
<keyword evidence="4 6" id="KW-0378">Hydrolase</keyword>
<organism evidence="8 9">
    <name type="scientific">Allorhodopirellula heiligendammensis</name>
    <dbReference type="NCBI Taxonomy" id="2714739"/>
    <lineage>
        <taxon>Bacteria</taxon>
        <taxon>Pseudomonadati</taxon>
        <taxon>Planctomycetota</taxon>
        <taxon>Planctomycetia</taxon>
        <taxon>Pirellulales</taxon>
        <taxon>Pirellulaceae</taxon>
        <taxon>Allorhodopirellula</taxon>
    </lineage>
</organism>
<reference evidence="8 9" key="1">
    <citation type="journal article" date="2020" name="Antonie Van Leeuwenhoek">
        <title>Rhodopirellula heiligendammensis sp. nov., Rhodopirellula pilleata sp. nov., and Rhodopirellula solitaria sp. nov. isolated from natural or artificial marine surfaces in Northern Germany and California, USA, and emended description of the genus Rhodopirellula.</title>
        <authorList>
            <person name="Kallscheuer N."/>
            <person name="Wiegand S."/>
            <person name="Jogler M."/>
            <person name="Boedeker C."/>
            <person name="Peeters S.H."/>
            <person name="Rast P."/>
            <person name="Heuer A."/>
            <person name="Jetten M.S.M."/>
            <person name="Rohde M."/>
            <person name="Jogler C."/>
        </authorList>
    </citation>
    <scope>NUCLEOTIDE SEQUENCE [LARGE SCALE GENOMIC DNA]</scope>
    <source>
        <strain evidence="8 9">Poly21</strain>
    </source>
</reference>
<proteinExistence type="inferred from homology"/>
<keyword evidence="9" id="KW-1185">Reference proteome</keyword>
<dbReference type="OrthoDB" id="9810867at2"/>
<dbReference type="SUPFAM" id="SSF54211">
    <property type="entry name" value="Ribosomal protein S5 domain 2-like"/>
    <property type="match status" value="1"/>
</dbReference>
<protein>
    <recommendedName>
        <fullName evidence="6 7">Ribonuclease P protein component</fullName>
        <shortName evidence="6">RNase P protein</shortName>
        <shortName evidence="6">RNaseP protein</shortName>
        <ecNumber evidence="6 7">3.1.26.5</ecNumber>
    </recommendedName>
    <alternativeName>
        <fullName evidence="6">Protein C5</fullName>
    </alternativeName>
</protein>
<dbReference type="NCBIfam" id="TIGR00188">
    <property type="entry name" value="rnpA"/>
    <property type="match status" value="1"/>
</dbReference>
<sequence length="121" mass="13728">MPDLRFSKSHRVVKGDHFTQAMRRGGCAADGTLVVFALARSQGDEPTTRLGVTIPKKTGNAVVRNKWKRLIRESFRTQQIRIPAGYDIIVRPKKDAVLQWKEIQRGLPRLVVKAIKRIKSP</sequence>
<evidence type="ECO:0000313" key="9">
    <source>
        <dbReference type="Proteomes" id="UP000319908"/>
    </source>
</evidence>
<dbReference type="PANTHER" id="PTHR33992">
    <property type="entry name" value="RIBONUCLEASE P PROTEIN COMPONENT"/>
    <property type="match status" value="1"/>
</dbReference>
<dbReference type="InterPro" id="IPR000100">
    <property type="entry name" value="RNase_P"/>
</dbReference>
<comment type="caution">
    <text evidence="8">The sequence shown here is derived from an EMBL/GenBank/DDBJ whole genome shotgun (WGS) entry which is preliminary data.</text>
</comment>
<dbReference type="Gene3D" id="3.30.230.10">
    <property type="match status" value="1"/>
</dbReference>
<keyword evidence="5 6" id="KW-0694">RNA-binding</keyword>
<keyword evidence="1 6" id="KW-0819">tRNA processing</keyword>
<dbReference type="EC" id="3.1.26.5" evidence="6 7"/>
<evidence type="ECO:0000256" key="4">
    <source>
        <dbReference type="ARBA" id="ARBA00022801"/>
    </source>
</evidence>
<dbReference type="InterPro" id="IPR014721">
    <property type="entry name" value="Ribsml_uS5_D2-typ_fold_subgr"/>
</dbReference>
<gene>
    <name evidence="6 8" type="primary">rnpA</name>
    <name evidence="8" type="ORF">Poly21_08980</name>
</gene>
<dbReference type="Proteomes" id="UP000319908">
    <property type="component" value="Unassembled WGS sequence"/>
</dbReference>
<keyword evidence="3 6" id="KW-0255">Endonuclease</keyword>
<keyword evidence="2 6" id="KW-0540">Nuclease</keyword>
<accession>A0A5C6C3R6</accession>
<comment type="similarity">
    <text evidence="6">Belongs to the RnpA family.</text>
</comment>
<evidence type="ECO:0000256" key="6">
    <source>
        <dbReference type="HAMAP-Rule" id="MF_00227"/>
    </source>
</evidence>
<evidence type="ECO:0000256" key="1">
    <source>
        <dbReference type="ARBA" id="ARBA00022694"/>
    </source>
</evidence>
<dbReference type="GO" id="GO:0001682">
    <property type="term" value="P:tRNA 5'-leader removal"/>
    <property type="evidence" value="ECO:0007669"/>
    <property type="project" value="UniProtKB-UniRule"/>
</dbReference>
<evidence type="ECO:0000256" key="7">
    <source>
        <dbReference type="NCBIfam" id="TIGR00188"/>
    </source>
</evidence>
<dbReference type="Pfam" id="PF00825">
    <property type="entry name" value="Ribonuclease_P"/>
    <property type="match status" value="1"/>
</dbReference>
<dbReference type="EMBL" id="SJPU01000001">
    <property type="protein sequence ID" value="TWU18732.1"/>
    <property type="molecule type" value="Genomic_DNA"/>
</dbReference>
<evidence type="ECO:0000313" key="8">
    <source>
        <dbReference type="EMBL" id="TWU18732.1"/>
    </source>
</evidence>
<name>A0A5C6C3R6_9BACT</name>
<evidence type="ECO:0000256" key="2">
    <source>
        <dbReference type="ARBA" id="ARBA00022722"/>
    </source>
</evidence>
<comment type="function">
    <text evidence="6">RNaseP catalyzes the removal of the 5'-leader sequence from pre-tRNA to produce the mature 5'-terminus. It can also cleave other RNA substrates such as 4.5S RNA. The protein component plays an auxiliary but essential role in vivo by binding to the 5'-leader sequence and broadening the substrate specificity of the ribozyme.</text>
</comment>